<dbReference type="GO" id="GO:0051287">
    <property type="term" value="F:NAD binding"/>
    <property type="evidence" value="ECO:0007669"/>
    <property type="project" value="InterPro"/>
</dbReference>
<evidence type="ECO:0000259" key="5">
    <source>
        <dbReference type="Pfam" id="PF02826"/>
    </source>
</evidence>
<gene>
    <name evidence="6" type="ORF">CYFUS_004142</name>
</gene>
<dbReference type="PANTHER" id="PTHR43333:SF1">
    <property type="entry name" value="D-ISOMER SPECIFIC 2-HYDROXYACID DEHYDROGENASE NAD-BINDING DOMAIN-CONTAINING PROTEIN"/>
    <property type="match status" value="1"/>
</dbReference>
<evidence type="ECO:0000256" key="2">
    <source>
        <dbReference type="ARBA" id="ARBA00023027"/>
    </source>
</evidence>
<dbReference type="Proteomes" id="UP000217257">
    <property type="component" value="Chromosome"/>
</dbReference>
<dbReference type="Gene3D" id="3.40.50.720">
    <property type="entry name" value="NAD(P)-binding Rossmann-like Domain"/>
    <property type="match status" value="2"/>
</dbReference>
<comment type="similarity">
    <text evidence="3">Belongs to the D-isomer specific 2-hydroxyacid dehydrogenase family.</text>
</comment>
<dbReference type="AlphaFoldDB" id="A0A250J5C2"/>
<protein>
    <submittedName>
        <fullName evidence="6">2-hydroxyacid dehydrogenase</fullName>
    </submittedName>
</protein>
<keyword evidence="2" id="KW-0520">NAD</keyword>
<evidence type="ECO:0000259" key="4">
    <source>
        <dbReference type="Pfam" id="PF00389"/>
    </source>
</evidence>
<evidence type="ECO:0000313" key="6">
    <source>
        <dbReference type="EMBL" id="ATB38707.1"/>
    </source>
</evidence>
<dbReference type="GO" id="GO:0016616">
    <property type="term" value="F:oxidoreductase activity, acting on the CH-OH group of donors, NAD or NADP as acceptor"/>
    <property type="evidence" value="ECO:0007669"/>
    <property type="project" value="InterPro"/>
</dbReference>
<name>A0A250J5C2_9BACT</name>
<dbReference type="InterPro" id="IPR006139">
    <property type="entry name" value="D-isomer_2_OHA_DH_cat_dom"/>
</dbReference>
<feature type="domain" description="D-isomer specific 2-hydroxyacid dehydrogenase NAD-binding" evidence="5">
    <location>
        <begin position="109"/>
        <end position="285"/>
    </location>
</feature>
<dbReference type="Pfam" id="PF02826">
    <property type="entry name" value="2-Hacid_dh_C"/>
    <property type="match status" value="1"/>
</dbReference>
<dbReference type="Pfam" id="PF00389">
    <property type="entry name" value="2-Hacid_dh"/>
    <property type="match status" value="1"/>
</dbReference>
<dbReference type="CDD" id="cd05300">
    <property type="entry name" value="2-Hacid_dh_1"/>
    <property type="match status" value="1"/>
</dbReference>
<dbReference type="SUPFAM" id="SSF51735">
    <property type="entry name" value="NAD(P)-binding Rossmann-fold domains"/>
    <property type="match status" value="1"/>
</dbReference>
<dbReference type="InterPro" id="IPR036291">
    <property type="entry name" value="NAD(P)-bd_dom_sf"/>
</dbReference>
<dbReference type="RefSeq" id="WP_095986846.1">
    <property type="nucleotide sequence ID" value="NZ_CP022098.1"/>
</dbReference>
<organism evidence="6 7">
    <name type="scientific">Cystobacter fuscus</name>
    <dbReference type="NCBI Taxonomy" id="43"/>
    <lineage>
        <taxon>Bacteria</taxon>
        <taxon>Pseudomonadati</taxon>
        <taxon>Myxococcota</taxon>
        <taxon>Myxococcia</taxon>
        <taxon>Myxococcales</taxon>
        <taxon>Cystobacterineae</taxon>
        <taxon>Archangiaceae</taxon>
        <taxon>Cystobacter</taxon>
    </lineage>
</organism>
<proteinExistence type="inferred from homology"/>
<dbReference type="EMBL" id="CP022098">
    <property type="protein sequence ID" value="ATB38707.1"/>
    <property type="molecule type" value="Genomic_DNA"/>
</dbReference>
<reference evidence="6 7" key="1">
    <citation type="submission" date="2017-06" db="EMBL/GenBank/DDBJ databases">
        <title>Sequencing and comparative analysis of myxobacterial genomes.</title>
        <authorList>
            <person name="Rupp O."/>
            <person name="Goesmann A."/>
            <person name="Sogaard-Andersen L."/>
        </authorList>
    </citation>
    <scope>NUCLEOTIDE SEQUENCE [LARGE SCALE GENOMIC DNA]</scope>
    <source>
        <strain evidence="6 7">DSM 52655</strain>
    </source>
</reference>
<keyword evidence="1 3" id="KW-0560">Oxidoreductase</keyword>
<dbReference type="InterPro" id="IPR006140">
    <property type="entry name" value="D-isomer_DH_NAD-bd"/>
</dbReference>
<sequence length="322" mass="35470">MNVEHLLVLAEPSSSAVSSLRRLAPGLRLTIGLSEEQLAPAIEQAQVLLLGAQKKEVLRALLPRARSLRWIHALSAGVENLLFEELIQSPLPLTNSKGVYSGSLGEFALAAMLFFAKDLRRLVRQQHEARWEQFSPVELRGKTLGILGYGDIGRAVAERARPFGMRILACRRQPSRSAGDTLVDELFPLERRHEMIAASDYLLLALPHTSGTNRLMGESELGAMKPGAVLINIGRGGTVDEQALVKALEEGRLRGAALDVFETEPLPPGHAFWRLDNVLLSPHCADQTPTWREDAVALFLKNLERFEKGEPLLNIVDKVAGY</sequence>
<dbReference type="KEGG" id="cfus:CYFUS_004142"/>
<dbReference type="SUPFAM" id="SSF52283">
    <property type="entry name" value="Formate/glycerate dehydrogenase catalytic domain-like"/>
    <property type="match status" value="1"/>
</dbReference>
<evidence type="ECO:0000313" key="7">
    <source>
        <dbReference type="Proteomes" id="UP000217257"/>
    </source>
</evidence>
<accession>A0A250J5C2</accession>
<evidence type="ECO:0000256" key="1">
    <source>
        <dbReference type="ARBA" id="ARBA00023002"/>
    </source>
</evidence>
<feature type="domain" description="D-isomer specific 2-hydroxyacid dehydrogenase catalytic" evidence="4">
    <location>
        <begin position="31"/>
        <end position="316"/>
    </location>
</feature>
<evidence type="ECO:0000256" key="3">
    <source>
        <dbReference type="RuleBase" id="RU003719"/>
    </source>
</evidence>
<dbReference type="PANTHER" id="PTHR43333">
    <property type="entry name" value="2-HACID_DH_C DOMAIN-CONTAINING PROTEIN"/>
    <property type="match status" value="1"/>
</dbReference>